<sequence>MDYLDTLIRKNAPIHKAVELIQKFPVTHKLTDMYNRSSRNELWLVGTATFVTLYNLSAYIKEKRQKLNLPPAVPFGLPLFGHTLYLMFMPQKFLDWCNKNYGEVYNLTLQGKVVTITSGKSAEEAFKTKNTVLSLDQGIVRDVLHLDYVFSEETMDIGNHINPSIAKAVIPSTKMSSYVPGIQEGLNNACNVLLGEKTNTHQDPNRFLQNFVGYMSVPGLVGHEFGLNTEIINSFANFTGDVIQNVPLFMFVPKFLHKFVLPYVQQVSKHEDVMLKYIAPFVRERREKMKLLEQAGEEHDYVQNFLQGLIEYELIDENGVKSHLSPEQISRSILMVAFASVHTTSTNLNHGIFWLLARPDLKALLMEEIERVLPNNAPITHAALGQMKFLNNFTREILRQGADHLSTGKKAMVNFTFANGYQVPKGRVVGFNMRQVNFGDNSTRYSLEGMDPSMSFNKLTTTPAKDFISFGAGKHICPGRFFAIQEIQMSLIYLFRNYDISTATGKPPKVLNTIAGYMSTTCDDALVFTRKD</sequence>
<dbReference type="EMBL" id="JAEPRD010000088">
    <property type="protein sequence ID" value="KAG2200077.1"/>
    <property type="molecule type" value="Genomic_DNA"/>
</dbReference>
<keyword evidence="7" id="KW-0560">Oxidoreductase</keyword>
<gene>
    <name evidence="9" type="ORF">INT47_007722</name>
</gene>
<protein>
    <recommendedName>
        <fullName evidence="11">Cytochrome P450</fullName>
    </recommendedName>
</protein>
<comment type="caution">
    <text evidence="9">The sequence shown here is derived from an EMBL/GenBank/DDBJ whole genome shotgun (WGS) entry which is preliminary data.</text>
</comment>
<keyword evidence="4 6" id="KW-0408">Iron</keyword>
<dbReference type="GO" id="GO:0005506">
    <property type="term" value="F:iron ion binding"/>
    <property type="evidence" value="ECO:0007669"/>
    <property type="project" value="InterPro"/>
</dbReference>
<comment type="similarity">
    <text evidence="2 7">Belongs to the cytochrome P450 family.</text>
</comment>
<feature type="transmembrane region" description="Helical" evidence="8">
    <location>
        <begin position="42"/>
        <end position="60"/>
    </location>
</feature>
<dbReference type="PANTHER" id="PTHR46206:SF1">
    <property type="entry name" value="P450, PUTATIVE (EUROFUNG)-RELATED"/>
    <property type="match status" value="1"/>
</dbReference>
<keyword evidence="6 7" id="KW-0349">Heme</keyword>
<organism evidence="9 10">
    <name type="scientific">Mucor saturninus</name>
    <dbReference type="NCBI Taxonomy" id="64648"/>
    <lineage>
        <taxon>Eukaryota</taxon>
        <taxon>Fungi</taxon>
        <taxon>Fungi incertae sedis</taxon>
        <taxon>Mucoromycota</taxon>
        <taxon>Mucoromycotina</taxon>
        <taxon>Mucoromycetes</taxon>
        <taxon>Mucorales</taxon>
        <taxon>Mucorineae</taxon>
        <taxon>Mucoraceae</taxon>
        <taxon>Mucor</taxon>
    </lineage>
</organism>
<feature type="transmembrane region" description="Helical" evidence="8">
    <location>
        <begin position="72"/>
        <end position="89"/>
    </location>
</feature>
<dbReference type="InterPro" id="IPR001128">
    <property type="entry name" value="Cyt_P450"/>
</dbReference>
<dbReference type="CDD" id="cd11041">
    <property type="entry name" value="CYP503A1-like"/>
    <property type="match status" value="1"/>
</dbReference>
<dbReference type="PANTHER" id="PTHR46206">
    <property type="entry name" value="CYTOCHROME P450"/>
    <property type="match status" value="1"/>
</dbReference>
<evidence type="ECO:0000256" key="1">
    <source>
        <dbReference type="ARBA" id="ARBA00001971"/>
    </source>
</evidence>
<dbReference type="AlphaFoldDB" id="A0A8H7UZP0"/>
<keyword evidence="8" id="KW-0472">Membrane</keyword>
<proteinExistence type="inferred from homology"/>
<keyword evidence="5 7" id="KW-0503">Monooxygenase</keyword>
<dbReference type="GO" id="GO:0004497">
    <property type="term" value="F:monooxygenase activity"/>
    <property type="evidence" value="ECO:0007669"/>
    <property type="project" value="UniProtKB-KW"/>
</dbReference>
<dbReference type="PRINTS" id="PR00465">
    <property type="entry name" value="EP450IV"/>
</dbReference>
<keyword evidence="8" id="KW-0812">Transmembrane</keyword>
<evidence type="ECO:0000256" key="6">
    <source>
        <dbReference type="PIRSR" id="PIRSR602403-1"/>
    </source>
</evidence>
<dbReference type="Gene3D" id="1.10.630.10">
    <property type="entry name" value="Cytochrome P450"/>
    <property type="match status" value="1"/>
</dbReference>
<dbReference type="SUPFAM" id="SSF48264">
    <property type="entry name" value="Cytochrome P450"/>
    <property type="match status" value="1"/>
</dbReference>
<evidence type="ECO:0000256" key="2">
    <source>
        <dbReference type="ARBA" id="ARBA00010617"/>
    </source>
</evidence>
<evidence type="ECO:0000313" key="9">
    <source>
        <dbReference type="EMBL" id="KAG2200077.1"/>
    </source>
</evidence>
<evidence type="ECO:0000256" key="8">
    <source>
        <dbReference type="SAM" id="Phobius"/>
    </source>
</evidence>
<evidence type="ECO:0000256" key="7">
    <source>
        <dbReference type="RuleBase" id="RU000461"/>
    </source>
</evidence>
<evidence type="ECO:0000256" key="4">
    <source>
        <dbReference type="ARBA" id="ARBA00023004"/>
    </source>
</evidence>
<evidence type="ECO:0000256" key="3">
    <source>
        <dbReference type="ARBA" id="ARBA00022723"/>
    </source>
</evidence>
<reference evidence="9" key="1">
    <citation type="submission" date="2020-12" db="EMBL/GenBank/DDBJ databases">
        <title>Metabolic potential, ecology and presence of endohyphal bacteria is reflected in genomic diversity of Mucoromycotina.</title>
        <authorList>
            <person name="Muszewska A."/>
            <person name="Okrasinska A."/>
            <person name="Steczkiewicz K."/>
            <person name="Drgas O."/>
            <person name="Orlowska M."/>
            <person name="Perlinska-Lenart U."/>
            <person name="Aleksandrzak-Piekarczyk T."/>
            <person name="Szatraj K."/>
            <person name="Zielenkiewicz U."/>
            <person name="Pilsyk S."/>
            <person name="Malc E."/>
            <person name="Mieczkowski P."/>
            <person name="Kruszewska J.S."/>
            <person name="Biernat P."/>
            <person name="Pawlowska J."/>
        </authorList>
    </citation>
    <scope>NUCLEOTIDE SEQUENCE</scope>
    <source>
        <strain evidence="9">WA0000017839</strain>
    </source>
</reference>
<comment type="cofactor">
    <cofactor evidence="1 6">
        <name>heme</name>
        <dbReference type="ChEBI" id="CHEBI:30413"/>
    </cofactor>
</comment>
<dbReference type="OrthoDB" id="1844152at2759"/>
<dbReference type="GO" id="GO:0016705">
    <property type="term" value="F:oxidoreductase activity, acting on paired donors, with incorporation or reduction of molecular oxygen"/>
    <property type="evidence" value="ECO:0007669"/>
    <property type="project" value="InterPro"/>
</dbReference>
<dbReference type="InterPro" id="IPR017972">
    <property type="entry name" value="Cyt_P450_CS"/>
</dbReference>
<keyword evidence="10" id="KW-1185">Reference proteome</keyword>
<accession>A0A8H7UZP0</accession>
<dbReference type="Proteomes" id="UP000603453">
    <property type="component" value="Unassembled WGS sequence"/>
</dbReference>
<feature type="binding site" description="axial binding residue" evidence="6">
    <location>
        <position position="477"/>
    </location>
    <ligand>
        <name>heme</name>
        <dbReference type="ChEBI" id="CHEBI:30413"/>
    </ligand>
    <ligandPart>
        <name>Fe</name>
        <dbReference type="ChEBI" id="CHEBI:18248"/>
    </ligandPart>
</feature>
<keyword evidence="3 6" id="KW-0479">Metal-binding</keyword>
<dbReference type="InterPro" id="IPR036396">
    <property type="entry name" value="Cyt_P450_sf"/>
</dbReference>
<name>A0A8H7UZP0_9FUNG</name>
<dbReference type="PROSITE" id="PS00086">
    <property type="entry name" value="CYTOCHROME_P450"/>
    <property type="match status" value="1"/>
</dbReference>
<dbReference type="InterPro" id="IPR002403">
    <property type="entry name" value="Cyt_P450_E_grp-IV"/>
</dbReference>
<keyword evidence="8" id="KW-1133">Transmembrane helix</keyword>
<dbReference type="Pfam" id="PF00067">
    <property type="entry name" value="p450"/>
    <property type="match status" value="1"/>
</dbReference>
<evidence type="ECO:0000313" key="10">
    <source>
        <dbReference type="Proteomes" id="UP000603453"/>
    </source>
</evidence>
<dbReference type="GO" id="GO:0020037">
    <property type="term" value="F:heme binding"/>
    <property type="evidence" value="ECO:0007669"/>
    <property type="project" value="InterPro"/>
</dbReference>
<evidence type="ECO:0008006" key="11">
    <source>
        <dbReference type="Google" id="ProtNLM"/>
    </source>
</evidence>
<evidence type="ECO:0000256" key="5">
    <source>
        <dbReference type="ARBA" id="ARBA00023033"/>
    </source>
</evidence>